<sequence>MESVYFYEDKVSKDVAKVLEDDFFKRIGYIVRECCKLLGSERKGYFLYIKANSEDIDRAEEKFEGVGLEKLIGEEKKLVTAAFVAEEENAASGMGMIFG</sequence>
<proteinExistence type="predicted"/>
<evidence type="ECO:0000313" key="1">
    <source>
        <dbReference type="EMBL" id="SNQ59306.1"/>
    </source>
</evidence>
<protein>
    <submittedName>
        <fullName evidence="1">Uncharacterized protein</fullName>
    </submittedName>
</protein>
<dbReference type="Proteomes" id="UP000218615">
    <property type="component" value="Unassembled WGS sequence"/>
</dbReference>
<accession>A0A284VJ56</accession>
<name>A0A284VJ56_9EURY</name>
<dbReference type="EMBL" id="FZMP01000018">
    <property type="protein sequence ID" value="SNQ59306.1"/>
    <property type="molecule type" value="Genomic_DNA"/>
</dbReference>
<dbReference type="OrthoDB" id="145265at2157"/>
<evidence type="ECO:0000313" key="2">
    <source>
        <dbReference type="Proteomes" id="UP000218615"/>
    </source>
</evidence>
<gene>
    <name evidence="1" type="ORF">MNV_1140002</name>
</gene>
<keyword evidence="2" id="KW-1185">Reference proteome</keyword>
<reference evidence="2" key="1">
    <citation type="submission" date="2017-06" db="EMBL/GenBank/DDBJ databases">
        <authorList>
            <person name="Cremers G."/>
        </authorList>
    </citation>
    <scope>NUCLEOTIDE SEQUENCE [LARGE SCALE GENOMIC DNA]</scope>
</reference>
<dbReference type="AlphaFoldDB" id="A0A284VJ56"/>
<dbReference type="RefSeq" id="WP_096203702.1">
    <property type="nucleotide sequence ID" value="NZ_FZMP01000018.1"/>
</dbReference>
<organism evidence="1 2">
    <name type="scientific">Candidatus Methanoperedens nitratireducens</name>
    <dbReference type="NCBI Taxonomy" id="1392998"/>
    <lineage>
        <taxon>Archaea</taxon>
        <taxon>Methanobacteriati</taxon>
        <taxon>Methanobacteriota</taxon>
        <taxon>Stenosarchaea group</taxon>
        <taxon>Methanomicrobia</taxon>
        <taxon>Methanosarcinales</taxon>
        <taxon>ANME-2 cluster</taxon>
        <taxon>Candidatus Methanoperedentaceae</taxon>
        <taxon>Candidatus Methanoperedens</taxon>
    </lineage>
</organism>